<accession>A0ABZ0V652</accession>
<dbReference type="SUPFAM" id="SSF56801">
    <property type="entry name" value="Acetyl-CoA synthetase-like"/>
    <property type="match status" value="1"/>
</dbReference>
<evidence type="ECO:0000259" key="8">
    <source>
        <dbReference type="Pfam" id="PF13193"/>
    </source>
</evidence>
<keyword evidence="6" id="KW-0460">Magnesium</keyword>
<evidence type="ECO:0000256" key="5">
    <source>
        <dbReference type="ARBA" id="ARBA00022990"/>
    </source>
</evidence>
<keyword evidence="6" id="KW-0479">Metal-binding</keyword>
<dbReference type="Gene3D" id="3.40.50.12780">
    <property type="entry name" value="N-terminal domain of ligase-like"/>
    <property type="match status" value="1"/>
</dbReference>
<feature type="binding site" evidence="6">
    <location>
        <position position="540"/>
    </location>
    <ligand>
        <name>Mg(2+)</name>
        <dbReference type="ChEBI" id="CHEBI:18420"/>
    </ligand>
</feature>
<organism evidence="10 11">
    <name type="scientific">Sulfitobacter faviae</name>
    <dbReference type="NCBI Taxonomy" id="1775881"/>
    <lineage>
        <taxon>Bacteria</taxon>
        <taxon>Pseudomonadati</taxon>
        <taxon>Pseudomonadota</taxon>
        <taxon>Alphaproteobacteria</taxon>
        <taxon>Rhodobacterales</taxon>
        <taxon>Roseobacteraceae</taxon>
        <taxon>Sulfitobacter</taxon>
    </lineage>
</organism>
<feature type="binding site" evidence="6">
    <location>
        <position position="518"/>
    </location>
    <ligand>
        <name>ATP</name>
        <dbReference type="ChEBI" id="CHEBI:30616"/>
    </ligand>
</feature>
<evidence type="ECO:0000259" key="7">
    <source>
        <dbReference type="Pfam" id="PF00501"/>
    </source>
</evidence>
<dbReference type="GO" id="GO:0003987">
    <property type="term" value="F:acetate-CoA ligase activity"/>
    <property type="evidence" value="ECO:0007669"/>
    <property type="project" value="UniProtKB-EC"/>
</dbReference>
<feature type="domain" description="AMP-binding enzyme C-terminal" evidence="8">
    <location>
        <begin position="534"/>
        <end position="612"/>
    </location>
</feature>
<feature type="domain" description="Acetyl-coenzyme A synthetase N-terminal" evidence="9">
    <location>
        <begin position="26"/>
        <end position="83"/>
    </location>
</feature>
<dbReference type="CDD" id="cd05966">
    <property type="entry name" value="ACS"/>
    <property type="match status" value="1"/>
</dbReference>
<keyword evidence="4 6" id="KW-0067">ATP-binding</keyword>
<dbReference type="PANTHER" id="PTHR24095:SF14">
    <property type="entry name" value="ACETYL-COENZYME A SYNTHETASE 1"/>
    <property type="match status" value="1"/>
</dbReference>
<feature type="binding site" evidence="6">
    <location>
        <position position="587"/>
    </location>
    <ligand>
        <name>CoA</name>
        <dbReference type="ChEBI" id="CHEBI:57287"/>
    </ligand>
</feature>
<feature type="binding site" evidence="6">
    <location>
        <position position="312"/>
    </location>
    <ligand>
        <name>CoA</name>
        <dbReference type="ChEBI" id="CHEBI:57287"/>
    </ligand>
</feature>
<feature type="modified residue" description="N6-acetyllysine" evidence="6">
    <location>
        <position position="612"/>
    </location>
</feature>
<name>A0ABZ0V652_9RHOB</name>
<dbReference type="InterPro" id="IPR000873">
    <property type="entry name" value="AMP-dep_synth/lig_dom"/>
</dbReference>
<dbReference type="HAMAP" id="MF_01123">
    <property type="entry name" value="Ac_CoA_synth"/>
    <property type="match status" value="1"/>
</dbReference>
<feature type="binding site" evidence="6">
    <location>
        <begin position="194"/>
        <end position="197"/>
    </location>
    <ligand>
        <name>CoA</name>
        <dbReference type="ChEBI" id="CHEBI:57287"/>
    </ligand>
</feature>
<feature type="binding site" evidence="6">
    <location>
        <begin position="388"/>
        <end position="390"/>
    </location>
    <ligand>
        <name>ATP</name>
        <dbReference type="ChEBI" id="CHEBI:30616"/>
    </ligand>
</feature>
<comment type="PTM">
    <text evidence="6">Acetylated. Deacetylation by the SIR2-homolog deacetylase activates the enzyme.</text>
</comment>
<dbReference type="RefSeq" id="WP_322329437.1">
    <property type="nucleotide sequence ID" value="NZ_CP139725.1"/>
</dbReference>
<feature type="binding site" evidence="6">
    <location>
        <position position="542"/>
    </location>
    <ligand>
        <name>Mg(2+)</name>
        <dbReference type="ChEBI" id="CHEBI:18420"/>
    </ligand>
</feature>
<proteinExistence type="inferred from homology"/>
<sequence length="651" mass="71494">MSDATAKTYPPSADMAARAHVDAQTYDKMYQASVTDTDGFWREQAQRIDWIKPFTQVRDVNFDLGSVSINWFADGELNVSTNCIDRHLETRGDQTAIIWEPDSPEDEAKHISYRELHSATCRMANVLRDLGVGKGDRVIIYMPMIPEAAYAMLACARIGAIHSIVFAGFSPDALAARVNGCEAKVVITADEAPRGGKATPLKANADKALAQCDASVQCLVVRRTGGDVAWDDARDRDYNALIKDAAETCEAEAMGAEDPLFILYTSGSTGQPKGVVHTTGGYITYAALTHEVTFDYHDGDIYWCTADVGWVTGHSYIVYGPLANGATTLMFEGVPTYPDASRFWQVCEKHKVTQFYTAPTAIRALMGQGNDYVTKSDLSSLRILGTVGEPINPEAWNWYHEVVGQNRCPIVDTWWQTETGGHLMTPLPGAHDMKPGAAMKPFFGVKPVVLDPTSGQEIEGNPAEGVLCIADSWPGQMRTVWGDHERFEKTYFADYPGYYFTGDGCKRDADGDYWITGRVDDVINVSGHRMGTAEVESALVAHDKVAEAAVVGYPHDVKGQGIYCYVTLMSGEEPSEELRAELRNWVRQEIGPIASPDLIQWAPGLPKTRSGKIMRRILRKIAEDDYGALGDTSTLADPGVVDDLIGNRMNR</sequence>
<feature type="domain" description="AMP-dependent synthetase/ligase" evidence="7">
    <location>
        <begin position="85"/>
        <end position="472"/>
    </location>
</feature>
<dbReference type="EC" id="6.2.1.1" evidence="6"/>
<protein>
    <recommendedName>
        <fullName evidence="6">Acetyl-coenzyme A synthetase</fullName>
        <shortName evidence="6">AcCoA synthetase</shortName>
        <shortName evidence="6">Acs</shortName>
        <ecNumber evidence="6">6.2.1.1</ecNumber>
    </recommendedName>
    <alternativeName>
        <fullName evidence="6">Acetate--CoA ligase</fullName>
    </alternativeName>
    <alternativeName>
        <fullName evidence="6">Acyl-activating enzyme</fullName>
    </alternativeName>
</protein>
<evidence type="ECO:0000256" key="2">
    <source>
        <dbReference type="ARBA" id="ARBA00022598"/>
    </source>
</evidence>
<evidence type="ECO:0000259" key="9">
    <source>
        <dbReference type="Pfam" id="PF16177"/>
    </source>
</evidence>
<gene>
    <name evidence="10" type="primary">acs</name>
    <name evidence="6" type="synonym">acsA</name>
    <name evidence="10" type="ORF">T7987_06555</name>
</gene>
<keyword evidence="2 6" id="KW-0436">Ligase</keyword>
<dbReference type="NCBIfam" id="NF001208">
    <property type="entry name" value="PRK00174.1"/>
    <property type="match status" value="1"/>
</dbReference>
<dbReference type="Proteomes" id="UP001326567">
    <property type="component" value="Chromosome"/>
</dbReference>
<dbReference type="InterPro" id="IPR032387">
    <property type="entry name" value="ACAS_N"/>
</dbReference>
<evidence type="ECO:0000256" key="1">
    <source>
        <dbReference type="ARBA" id="ARBA00006432"/>
    </source>
</evidence>
<keyword evidence="5 6" id="KW-0007">Acetylation</keyword>
<dbReference type="PANTHER" id="PTHR24095">
    <property type="entry name" value="ACETYL-COENZYME A SYNTHETASE"/>
    <property type="match status" value="1"/>
</dbReference>
<dbReference type="Gene3D" id="3.30.300.30">
    <property type="match status" value="1"/>
</dbReference>
<feature type="binding site" evidence="6">
    <location>
        <position position="545"/>
    </location>
    <ligand>
        <name>Mg(2+)</name>
        <dbReference type="ChEBI" id="CHEBI:18420"/>
    </ligand>
</feature>
<evidence type="ECO:0000256" key="6">
    <source>
        <dbReference type="HAMAP-Rule" id="MF_01123"/>
    </source>
</evidence>
<evidence type="ECO:0000313" key="10">
    <source>
        <dbReference type="EMBL" id="WPZ22885.1"/>
    </source>
</evidence>
<evidence type="ECO:0000256" key="4">
    <source>
        <dbReference type="ARBA" id="ARBA00022840"/>
    </source>
</evidence>
<comment type="cofactor">
    <cofactor evidence="6">
        <name>Mg(2+)</name>
        <dbReference type="ChEBI" id="CHEBI:18420"/>
    </cofactor>
</comment>
<evidence type="ECO:0000313" key="11">
    <source>
        <dbReference type="Proteomes" id="UP001326567"/>
    </source>
</evidence>
<feature type="binding site" evidence="6">
    <location>
        <begin position="412"/>
        <end position="417"/>
    </location>
    <ligand>
        <name>ATP</name>
        <dbReference type="ChEBI" id="CHEBI:30616"/>
    </ligand>
</feature>
<dbReference type="Pfam" id="PF00501">
    <property type="entry name" value="AMP-binding"/>
    <property type="match status" value="1"/>
</dbReference>
<dbReference type="Pfam" id="PF16177">
    <property type="entry name" value="ACAS_N"/>
    <property type="match status" value="1"/>
</dbReference>
<dbReference type="InterPro" id="IPR020845">
    <property type="entry name" value="AMP-binding_CS"/>
</dbReference>
<feature type="binding site" evidence="6">
    <location>
        <position position="529"/>
    </location>
    <ligand>
        <name>ATP</name>
        <dbReference type="ChEBI" id="CHEBI:30616"/>
    </ligand>
</feature>
<dbReference type="InterPro" id="IPR045851">
    <property type="entry name" value="AMP-bd_C_sf"/>
</dbReference>
<dbReference type="InterPro" id="IPR042099">
    <property type="entry name" value="ANL_N_sf"/>
</dbReference>
<comment type="catalytic activity">
    <reaction evidence="6">
        <text>acetate + ATP + CoA = acetyl-CoA + AMP + diphosphate</text>
        <dbReference type="Rhea" id="RHEA:23176"/>
        <dbReference type="ChEBI" id="CHEBI:30089"/>
        <dbReference type="ChEBI" id="CHEBI:30616"/>
        <dbReference type="ChEBI" id="CHEBI:33019"/>
        <dbReference type="ChEBI" id="CHEBI:57287"/>
        <dbReference type="ChEBI" id="CHEBI:57288"/>
        <dbReference type="ChEBI" id="CHEBI:456215"/>
        <dbReference type="EC" id="6.2.1.1"/>
    </reaction>
</comment>
<dbReference type="InterPro" id="IPR025110">
    <property type="entry name" value="AMP-bd_C"/>
</dbReference>
<evidence type="ECO:0000256" key="3">
    <source>
        <dbReference type="ARBA" id="ARBA00022741"/>
    </source>
</evidence>
<comment type="similarity">
    <text evidence="1 6">Belongs to the ATP-dependent AMP-binding enzyme family.</text>
</comment>
<dbReference type="EMBL" id="CP139725">
    <property type="protein sequence ID" value="WPZ22885.1"/>
    <property type="molecule type" value="Genomic_DNA"/>
</dbReference>
<feature type="binding site" evidence="6">
    <location>
        <position position="526"/>
    </location>
    <ligand>
        <name>CoA</name>
        <dbReference type="ChEBI" id="CHEBI:57287"/>
    </ligand>
</feature>
<keyword evidence="3 6" id="KW-0547">Nucleotide-binding</keyword>
<comment type="function">
    <text evidence="6">Catalyzes the conversion of acetate into acetyl-CoA (AcCoA), an essential intermediate at the junction of anabolic and catabolic pathways. AcsA undergoes a two-step reaction. In the first half reaction, AcsA combines acetate with ATP to form acetyl-adenylate (AcAMP) intermediate. In the second half reaction, it can then transfer the acetyl group from AcAMP to the sulfhydryl group of CoA, forming the product AcCoA.</text>
</comment>
<keyword evidence="11" id="KW-1185">Reference proteome</keyword>
<dbReference type="NCBIfam" id="TIGR02188">
    <property type="entry name" value="Ac_CoA_lig_AcsA"/>
    <property type="match status" value="1"/>
</dbReference>
<reference evidence="10 11" key="1">
    <citation type="submission" date="2023-11" db="EMBL/GenBank/DDBJ databases">
        <title>From the Deep-Sea to the Surface: Bacterial Genomes Isolated from the Moytirra Hydrothermal Vent Plume.</title>
        <authorList>
            <person name="Major S.R."/>
        </authorList>
    </citation>
    <scope>NUCLEOTIDE SEQUENCE [LARGE SCALE GENOMIC DNA]</scope>
    <source>
        <strain evidence="10 11">OXR-9</strain>
    </source>
</reference>
<dbReference type="PROSITE" id="PS00455">
    <property type="entry name" value="AMP_BINDING"/>
    <property type="match status" value="1"/>
</dbReference>
<comment type="caution">
    <text evidence="6">Lacks conserved residue(s) required for the propagation of feature annotation.</text>
</comment>
<dbReference type="Pfam" id="PF13193">
    <property type="entry name" value="AMP-binding_C"/>
    <property type="match status" value="1"/>
</dbReference>
<dbReference type="InterPro" id="IPR011904">
    <property type="entry name" value="Ac_CoA_lig"/>
</dbReference>
<feature type="binding site" evidence="6">
    <location>
        <position position="503"/>
    </location>
    <ligand>
        <name>ATP</name>
        <dbReference type="ChEBI" id="CHEBI:30616"/>
    </ligand>
</feature>